<dbReference type="PANTHER" id="PTHR31610:SF0">
    <property type="entry name" value="SLC26A_SULP TRANSPORTER DOMAIN-CONTAINING PROTEIN"/>
    <property type="match status" value="1"/>
</dbReference>
<protein>
    <submittedName>
        <fullName evidence="2">Purine nucleobase transmembrane transporter</fullName>
    </submittedName>
</protein>
<name>A0ABR1GE24_AURAN</name>
<feature type="transmembrane region" description="Helical" evidence="1">
    <location>
        <begin position="431"/>
        <end position="455"/>
    </location>
</feature>
<feature type="transmembrane region" description="Helical" evidence="1">
    <location>
        <begin position="622"/>
        <end position="642"/>
    </location>
</feature>
<dbReference type="PANTHER" id="PTHR31610">
    <property type="entry name" value="SLR0360 PROTEIN"/>
    <property type="match status" value="1"/>
</dbReference>
<comment type="caution">
    <text evidence="2">The sequence shown here is derived from an EMBL/GenBank/DDBJ whole genome shotgun (WGS) entry which is preliminary data.</text>
</comment>
<reference evidence="2 3" key="1">
    <citation type="submission" date="2024-03" db="EMBL/GenBank/DDBJ databases">
        <title>Aureococcus anophagefferens CCMP1851 and Kratosvirus quantuckense: Draft genome of a second virus-susceptible host strain in the model system.</title>
        <authorList>
            <person name="Chase E."/>
            <person name="Truchon A.R."/>
            <person name="Schepens W."/>
            <person name="Wilhelm S.W."/>
        </authorList>
    </citation>
    <scope>NUCLEOTIDE SEQUENCE [LARGE SCALE GENOMIC DNA]</scope>
    <source>
        <strain evidence="2 3">CCMP1851</strain>
    </source>
</reference>
<dbReference type="Proteomes" id="UP001363151">
    <property type="component" value="Unassembled WGS sequence"/>
</dbReference>
<dbReference type="EMBL" id="JBBJCI010000031">
    <property type="protein sequence ID" value="KAK7254265.1"/>
    <property type="molecule type" value="Genomic_DNA"/>
</dbReference>
<proteinExistence type="predicted"/>
<feature type="transmembrane region" description="Helical" evidence="1">
    <location>
        <begin position="154"/>
        <end position="174"/>
    </location>
</feature>
<feature type="transmembrane region" description="Helical" evidence="1">
    <location>
        <begin position="679"/>
        <end position="698"/>
    </location>
</feature>
<feature type="transmembrane region" description="Helical" evidence="1">
    <location>
        <begin position="115"/>
        <end position="133"/>
    </location>
</feature>
<feature type="transmembrane region" description="Helical" evidence="1">
    <location>
        <begin position="286"/>
        <end position="307"/>
    </location>
</feature>
<evidence type="ECO:0000313" key="2">
    <source>
        <dbReference type="EMBL" id="KAK7254265.1"/>
    </source>
</evidence>
<feature type="transmembrane region" description="Helical" evidence="1">
    <location>
        <begin position="86"/>
        <end position="109"/>
    </location>
</feature>
<keyword evidence="1 2" id="KW-0812">Transmembrane</keyword>
<feature type="transmembrane region" description="Helical" evidence="1">
    <location>
        <begin position="467"/>
        <end position="485"/>
    </location>
</feature>
<keyword evidence="1" id="KW-1133">Transmembrane helix</keyword>
<keyword evidence="3" id="KW-1185">Reference proteome</keyword>
<organism evidence="2 3">
    <name type="scientific">Aureococcus anophagefferens</name>
    <name type="common">Harmful bloom alga</name>
    <dbReference type="NCBI Taxonomy" id="44056"/>
    <lineage>
        <taxon>Eukaryota</taxon>
        <taxon>Sar</taxon>
        <taxon>Stramenopiles</taxon>
        <taxon>Ochrophyta</taxon>
        <taxon>Pelagophyceae</taxon>
        <taxon>Pelagomonadales</taxon>
        <taxon>Pelagomonadaceae</taxon>
        <taxon>Aureococcus</taxon>
    </lineage>
</organism>
<sequence>MDAEAGVALTETEKEKTIADEPPVATDAITIGLAQERPERAFLENPIAWWGDTPWLLWNKEYGGILGLWTGSGEAEALGELFFDNLATLLSVTGLMLGFFLNVLVAGAASGFDDLYAEAIGVAVGLLFGNFYYAYMAGRLAKKEGRTDVRARPYGINTTGAFITLGAINLTALMTELYKAKNLNKGFGGDWHSAGQDVANNAFKIAVSANFLTGLMEMAGCALGSPLRKILPSPAMYSLMTGVGFTYLAFGPMIQVAAEPIVCVVPLLIILAGFFGGVKYKLGNSGLTIPIALVAILTACILGWAGGCKHKNGAIEMYNYGDSYSEMWFGAVDGHGPGNAGTRSMFGDAWQYSTCTGTSKHDAKYAYRTYAGDISSFGSGIFADLSSMNWNRMKYYFGIIIVVGVVGFSASLACVESASAAGDDYPMTETLIIDGVGTCLGACFGSFFGTTVYIGHPIHKSLGARRGYSAINGMLYFVLLWSGLFASLYKVIPGCAPGALLIFVGLVMCQQAVEDNPPRYYPAIFFGLFPCLCNWAKLYIDPGVPWNGSAPTYKTSNDDFFQTVHADMKPGGPDAWWNSMDAGNWGSVGMGIKMMGQGGGEWFTLVFTAIFCYCIDRKFKEGAILCAITTVFQGLTAIPTMYNRDSSMYYGGGGTGTGKMGPEKAGLYPKISDDTNFSWMWATAFAMGTAFFLVHLAMQKAGLLDPPIDIDHVARKKTVA</sequence>
<gene>
    <name evidence="2" type="ORF">SO694_00009265</name>
</gene>
<feature type="transmembrane region" description="Helical" evidence="1">
    <location>
        <begin position="235"/>
        <end position="254"/>
    </location>
</feature>
<feature type="transmembrane region" description="Helical" evidence="1">
    <location>
        <begin position="261"/>
        <end position="280"/>
    </location>
</feature>
<feature type="transmembrane region" description="Helical" evidence="1">
    <location>
        <begin position="594"/>
        <end position="615"/>
    </location>
</feature>
<evidence type="ECO:0000313" key="3">
    <source>
        <dbReference type="Proteomes" id="UP001363151"/>
    </source>
</evidence>
<evidence type="ECO:0000256" key="1">
    <source>
        <dbReference type="SAM" id="Phobius"/>
    </source>
</evidence>
<keyword evidence="1" id="KW-0472">Membrane</keyword>
<feature type="transmembrane region" description="Helical" evidence="1">
    <location>
        <begin position="395"/>
        <end position="419"/>
    </location>
</feature>
<accession>A0ABR1GE24</accession>